<accession>A0A1I0R4N8</accession>
<gene>
    <name evidence="2" type="ORF">SAMN05216290_3062</name>
</gene>
<dbReference type="SUPFAM" id="SSF74653">
    <property type="entry name" value="TolA/TonB C-terminal domain"/>
    <property type="match status" value="1"/>
</dbReference>
<dbReference type="Proteomes" id="UP000199437">
    <property type="component" value="Unassembled WGS sequence"/>
</dbReference>
<dbReference type="OrthoDB" id="9812355at2"/>
<dbReference type="Pfam" id="PF03544">
    <property type="entry name" value="TonB_C"/>
    <property type="match status" value="1"/>
</dbReference>
<sequence length="251" mass="29101">MPILDKHMNARTLFFTLSYFLIAYTLLGQNKVDTLYFDNNGTEVKKTAPFLYYEVRSQKRGKLDGTVYRVYKNRLALETINYKKGKLDGEYYLKQLADSTITKGMITKGLREGEWTITDLYGTPYYTENYTEGVLKDRSATEEIIAEAVESDTTLNSSYNTESWNRHLVANLRYPREATRNGYEGEVWHDFIVLKNGKPSNLVWTNKGEVNEVLAAEAKRVILLYNYYQPIYKNGASIATKKKIRIVFRLK</sequence>
<evidence type="ECO:0000313" key="2">
    <source>
        <dbReference type="EMBL" id="SEW35520.1"/>
    </source>
</evidence>
<dbReference type="SUPFAM" id="SSF82185">
    <property type="entry name" value="Histone H3 K4-specific methyltransferase SET7/9 N-terminal domain"/>
    <property type="match status" value="1"/>
</dbReference>
<evidence type="ECO:0000259" key="1">
    <source>
        <dbReference type="Pfam" id="PF03544"/>
    </source>
</evidence>
<name>A0A1I0R4N8_9BACT</name>
<organism evidence="2 3">
    <name type="scientific">Roseivirga pacifica</name>
    <dbReference type="NCBI Taxonomy" id="1267423"/>
    <lineage>
        <taxon>Bacteria</taxon>
        <taxon>Pseudomonadati</taxon>
        <taxon>Bacteroidota</taxon>
        <taxon>Cytophagia</taxon>
        <taxon>Cytophagales</taxon>
        <taxon>Roseivirgaceae</taxon>
        <taxon>Roseivirga</taxon>
    </lineage>
</organism>
<dbReference type="Gene3D" id="3.30.1150.10">
    <property type="match status" value="1"/>
</dbReference>
<feature type="domain" description="TonB C-terminal" evidence="1">
    <location>
        <begin position="171"/>
        <end position="250"/>
    </location>
</feature>
<dbReference type="AlphaFoldDB" id="A0A1I0R4N8"/>
<dbReference type="InterPro" id="IPR037682">
    <property type="entry name" value="TonB_C"/>
</dbReference>
<evidence type="ECO:0000313" key="3">
    <source>
        <dbReference type="Proteomes" id="UP000199437"/>
    </source>
</evidence>
<protein>
    <submittedName>
        <fullName evidence="2">TonB protein C-terminal</fullName>
    </submittedName>
</protein>
<keyword evidence="3" id="KW-1185">Reference proteome</keyword>
<proteinExistence type="predicted"/>
<dbReference type="STRING" id="1267423.SAMN05216290_3062"/>
<dbReference type="EMBL" id="FOIR01000003">
    <property type="protein sequence ID" value="SEW35520.1"/>
    <property type="molecule type" value="Genomic_DNA"/>
</dbReference>
<dbReference type="GO" id="GO:0055085">
    <property type="term" value="P:transmembrane transport"/>
    <property type="evidence" value="ECO:0007669"/>
    <property type="project" value="InterPro"/>
</dbReference>
<reference evidence="3" key="1">
    <citation type="submission" date="2016-10" db="EMBL/GenBank/DDBJ databases">
        <authorList>
            <person name="Varghese N."/>
            <person name="Submissions S."/>
        </authorList>
    </citation>
    <scope>NUCLEOTIDE SEQUENCE [LARGE SCALE GENOMIC DNA]</scope>
    <source>
        <strain evidence="3">CGMCC 1.12402</strain>
    </source>
</reference>